<comment type="caution">
    <text evidence="3">The sequence shown here is derived from an EMBL/GenBank/DDBJ whole genome shotgun (WGS) entry which is preliminary data.</text>
</comment>
<organism evidence="3 4">
    <name type="scientific">Sphingomonas tabacisoli</name>
    <dbReference type="NCBI Taxonomy" id="2249466"/>
    <lineage>
        <taxon>Bacteria</taxon>
        <taxon>Pseudomonadati</taxon>
        <taxon>Pseudomonadota</taxon>
        <taxon>Alphaproteobacteria</taxon>
        <taxon>Sphingomonadales</taxon>
        <taxon>Sphingomonadaceae</taxon>
        <taxon>Sphingomonas</taxon>
    </lineage>
</organism>
<dbReference type="SMART" id="SM00363">
    <property type="entry name" value="S4"/>
    <property type="match status" value="1"/>
</dbReference>
<evidence type="ECO:0000313" key="4">
    <source>
        <dbReference type="Proteomes" id="UP001597115"/>
    </source>
</evidence>
<feature type="domain" description="RNA-binding S4" evidence="2">
    <location>
        <begin position="6"/>
        <end position="70"/>
    </location>
</feature>
<sequence>MSAETLRLDKFLWFARLAKTRSFAQEVAEAGHMRISGRVIDRAHASVRIGDVLSFPLHGRVRVIRIEALPGRRGPASEARLCYTDLSPGVDATPSAT</sequence>
<dbReference type="EMBL" id="JBHUDY010000001">
    <property type="protein sequence ID" value="MFD1610613.1"/>
    <property type="molecule type" value="Genomic_DNA"/>
</dbReference>
<dbReference type="Proteomes" id="UP001597115">
    <property type="component" value="Unassembled WGS sequence"/>
</dbReference>
<evidence type="ECO:0000313" key="3">
    <source>
        <dbReference type="EMBL" id="MFD1610613.1"/>
    </source>
</evidence>
<dbReference type="Gene3D" id="3.10.290.10">
    <property type="entry name" value="RNA-binding S4 domain"/>
    <property type="match status" value="1"/>
</dbReference>
<dbReference type="InterPro" id="IPR002942">
    <property type="entry name" value="S4_RNA-bd"/>
</dbReference>
<gene>
    <name evidence="3" type="ORF">ACFSCW_02220</name>
</gene>
<name>A0ABW4HY86_9SPHN</name>
<dbReference type="Pfam" id="PF01479">
    <property type="entry name" value="S4"/>
    <property type="match status" value="1"/>
</dbReference>
<evidence type="ECO:0000259" key="2">
    <source>
        <dbReference type="SMART" id="SM00363"/>
    </source>
</evidence>
<proteinExistence type="predicted"/>
<protein>
    <submittedName>
        <fullName evidence="3">RNA-binding S4 domain-containing protein</fullName>
    </submittedName>
</protein>
<evidence type="ECO:0000256" key="1">
    <source>
        <dbReference type="PROSITE-ProRule" id="PRU00182"/>
    </source>
</evidence>
<dbReference type="SUPFAM" id="SSF55174">
    <property type="entry name" value="Alpha-L RNA-binding motif"/>
    <property type="match status" value="1"/>
</dbReference>
<accession>A0ABW4HY86</accession>
<keyword evidence="4" id="KW-1185">Reference proteome</keyword>
<keyword evidence="1" id="KW-0694">RNA-binding</keyword>
<dbReference type="RefSeq" id="WP_380886447.1">
    <property type="nucleotide sequence ID" value="NZ_JBHUDY010000001.1"/>
</dbReference>
<reference evidence="4" key="1">
    <citation type="journal article" date="2019" name="Int. J. Syst. Evol. Microbiol.">
        <title>The Global Catalogue of Microorganisms (GCM) 10K type strain sequencing project: providing services to taxonomists for standard genome sequencing and annotation.</title>
        <authorList>
            <consortium name="The Broad Institute Genomics Platform"/>
            <consortium name="The Broad Institute Genome Sequencing Center for Infectious Disease"/>
            <person name="Wu L."/>
            <person name="Ma J."/>
        </authorList>
    </citation>
    <scope>NUCLEOTIDE SEQUENCE [LARGE SCALE GENOMIC DNA]</scope>
    <source>
        <strain evidence="4">CGMCC 1.16275</strain>
    </source>
</reference>
<dbReference type="PROSITE" id="PS50889">
    <property type="entry name" value="S4"/>
    <property type="match status" value="1"/>
</dbReference>
<dbReference type="InterPro" id="IPR036986">
    <property type="entry name" value="S4_RNA-bd_sf"/>
</dbReference>
<dbReference type="CDD" id="cd00165">
    <property type="entry name" value="S4"/>
    <property type="match status" value="1"/>
</dbReference>